<dbReference type="Proteomes" id="UP000317422">
    <property type="component" value="Unassembled WGS sequence"/>
</dbReference>
<protein>
    <recommendedName>
        <fullName evidence="10">Hyaluronan synthase</fullName>
        <ecNumber evidence="4">2.4.1.212</ecNumber>
    </recommendedName>
    <alternativeName>
        <fullName evidence="12">Hyaluronate synthase</fullName>
    </alternativeName>
    <alternativeName>
        <fullName evidence="11">Hyaluronic acid synthase</fullName>
    </alternativeName>
</protein>
<evidence type="ECO:0000256" key="6">
    <source>
        <dbReference type="ARBA" id="ARBA00022676"/>
    </source>
</evidence>
<keyword evidence="16" id="KW-1133">Transmembrane helix</keyword>
<dbReference type="PANTHER" id="PTHR22913:SF12">
    <property type="entry name" value="MANNURONAN SYNTHASE"/>
    <property type="match status" value="1"/>
</dbReference>
<evidence type="ECO:0000313" key="19">
    <source>
        <dbReference type="Proteomes" id="UP000317422"/>
    </source>
</evidence>
<comment type="subcellular location">
    <subcellularLocation>
        <location evidence="1">Cell membrane</location>
    </subcellularLocation>
</comment>
<evidence type="ECO:0000256" key="2">
    <source>
        <dbReference type="ARBA" id="ARBA00004698"/>
    </source>
</evidence>
<dbReference type="EMBL" id="VFQC01000001">
    <property type="protein sequence ID" value="TQN32700.1"/>
    <property type="molecule type" value="Genomic_DNA"/>
</dbReference>
<evidence type="ECO:0000313" key="18">
    <source>
        <dbReference type="EMBL" id="TQN32700.1"/>
    </source>
</evidence>
<feature type="transmembrane region" description="Helical" evidence="16">
    <location>
        <begin position="352"/>
        <end position="378"/>
    </location>
</feature>
<evidence type="ECO:0000256" key="7">
    <source>
        <dbReference type="ARBA" id="ARBA00022679"/>
    </source>
</evidence>
<evidence type="ECO:0000256" key="11">
    <source>
        <dbReference type="ARBA" id="ARBA00042148"/>
    </source>
</evidence>
<dbReference type="GO" id="GO:0050501">
    <property type="term" value="F:hyaluronan synthase activity"/>
    <property type="evidence" value="ECO:0007669"/>
    <property type="project" value="UniProtKB-EC"/>
</dbReference>
<dbReference type="GO" id="GO:0085029">
    <property type="term" value="P:extracellular matrix assembly"/>
    <property type="evidence" value="ECO:0007669"/>
    <property type="project" value="TreeGrafter"/>
</dbReference>
<accession>A0A543NLK6</accession>
<evidence type="ECO:0000256" key="12">
    <source>
        <dbReference type="ARBA" id="ARBA00043237"/>
    </source>
</evidence>
<keyword evidence="19" id="KW-1185">Reference proteome</keyword>
<name>A0A543NLK6_9ACTN</name>
<dbReference type="Gene3D" id="3.90.550.10">
    <property type="entry name" value="Spore Coat Polysaccharide Biosynthesis Protein SpsA, Chain A"/>
    <property type="match status" value="1"/>
</dbReference>
<dbReference type="SUPFAM" id="SSF53448">
    <property type="entry name" value="Nucleotide-diphospho-sugar transferases"/>
    <property type="match status" value="1"/>
</dbReference>
<dbReference type="RefSeq" id="WP_141924162.1">
    <property type="nucleotide sequence ID" value="NZ_VFQC01000001.1"/>
</dbReference>
<feature type="transmembrane region" description="Helical" evidence="16">
    <location>
        <begin position="390"/>
        <end position="411"/>
    </location>
</feature>
<evidence type="ECO:0000256" key="14">
    <source>
        <dbReference type="ARBA" id="ARBA00048168"/>
    </source>
</evidence>
<dbReference type="OrthoDB" id="9763050at2"/>
<evidence type="ECO:0000256" key="15">
    <source>
        <dbReference type="SAM" id="MobiDB-lite"/>
    </source>
</evidence>
<comment type="function">
    <text evidence="9">Glycosaminoglycan synthesis. The hyaluronic acid capsule is involved in the pathogenicity of group A Streptococci; it may be the major virulence determinant.</text>
</comment>
<comment type="catalytic activity">
    <reaction evidence="14">
        <text>N-acetyl-beta-D-glucosaminyl-(1-&gt;4)-[hyaluronan](n) + UDP-alpha-D-glucuronate = [hyaluronan](n+1) + UDP + H(+)</text>
        <dbReference type="Rhea" id="RHEA:12528"/>
        <dbReference type="Rhea" id="RHEA-COMP:12585"/>
        <dbReference type="Rhea" id="RHEA-COMP:12587"/>
        <dbReference type="ChEBI" id="CHEBI:15378"/>
        <dbReference type="ChEBI" id="CHEBI:58052"/>
        <dbReference type="ChEBI" id="CHEBI:58223"/>
        <dbReference type="ChEBI" id="CHEBI:132153"/>
        <dbReference type="ChEBI" id="CHEBI:132154"/>
        <dbReference type="EC" id="2.4.1.212"/>
    </reaction>
</comment>
<keyword evidence="8 16" id="KW-0472">Membrane</keyword>
<feature type="transmembrane region" description="Helical" evidence="16">
    <location>
        <begin position="423"/>
        <end position="444"/>
    </location>
</feature>
<comment type="catalytic activity">
    <reaction evidence="13">
        <text>[hyaluronan](n) + UDP-N-acetyl-alpha-D-glucosamine = N-acetyl-beta-D-glucosaminyl-(1-&gt;4)-[hyaluronan](n) + UDP + H(+)</text>
        <dbReference type="Rhea" id="RHEA:20465"/>
        <dbReference type="Rhea" id="RHEA-COMP:12583"/>
        <dbReference type="Rhea" id="RHEA-COMP:12585"/>
        <dbReference type="ChEBI" id="CHEBI:15378"/>
        <dbReference type="ChEBI" id="CHEBI:57705"/>
        <dbReference type="ChEBI" id="CHEBI:58223"/>
        <dbReference type="ChEBI" id="CHEBI:132153"/>
        <dbReference type="ChEBI" id="CHEBI:132154"/>
        <dbReference type="EC" id="2.4.1.212"/>
    </reaction>
</comment>
<dbReference type="PANTHER" id="PTHR22913">
    <property type="entry name" value="HYALURONAN SYNTHASE"/>
    <property type="match status" value="1"/>
</dbReference>
<evidence type="ECO:0000256" key="13">
    <source>
        <dbReference type="ARBA" id="ARBA00047709"/>
    </source>
</evidence>
<dbReference type="AlphaFoldDB" id="A0A543NLK6"/>
<evidence type="ECO:0000256" key="1">
    <source>
        <dbReference type="ARBA" id="ARBA00004236"/>
    </source>
</evidence>
<proteinExistence type="inferred from homology"/>
<keyword evidence="7" id="KW-0808">Transferase</keyword>
<keyword evidence="6" id="KW-0328">Glycosyltransferase</keyword>
<dbReference type="EC" id="2.4.1.212" evidence="4"/>
<dbReference type="InterPro" id="IPR029044">
    <property type="entry name" value="Nucleotide-diphossugar_trans"/>
</dbReference>
<dbReference type="GO" id="GO:0005886">
    <property type="term" value="C:plasma membrane"/>
    <property type="evidence" value="ECO:0007669"/>
    <property type="project" value="UniProtKB-SubCell"/>
</dbReference>
<dbReference type="Pfam" id="PF00535">
    <property type="entry name" value="Glycos_transf_2"/>
    <property type="match status" value="1"/>
</dbReference>
<evidence type="ECO:0000256" key="5">
    <source>
        <dbReference type="ARBA" id="ARBA00022475"/>
    </source>
</evidence>
<evidence type="ECO:0000256" key="4">
    <source>
        <dbReference type="ARBA" id="ARBA00012207"/>
    </source>
</evidence>
<dbReference type="GO" id="GO:0030213">
    <property type="term" value="P:hyaluronan biosynthetic process"/>
    <property type="evidence" value="ECO:0007669"/>
    <property type="project" value="TreeGrafter"/>
</dbReference>
<sequence length="507" mass="56934">MSSRDTTVPRDPDPELPTAEYARPGVAAVCATLALLGFASWGALHLAHAATGHHAGSASLTTVWLVCFLLLWWVPLAWFDRPKRAAAAEQPELSGLTVTVQIPVYNEDPQILRMCLHSVLEQSRPVQRVRVVDDGSADPGTGEPMDYTRIRERFLDRAAEVGVEATWDRTENRGKRFAQMHVLAEDPADVFVTLDSDSVMDRNAVREGLQPLADPRVQSVAGHVVVLNRRTTLLTRLTCLLYLPFTRGLRSAQSVLGRVTINSGTLAFYRADTVRSAAGVYENEHFCDRPMQMNDDSMLTFYALLRGDTVHQPSALVFTLVPERLRHYFGQQLRWMRGTTVRHLWWLRYMPLGGVVFWGTVAEYLHLLLGFVIPLAVLLDPGLREQWREIGLAALMVGAAINYIMALRVFMVRRSDETTAHRFLLFLVSPVAGVWRMVVLRPVYLYAMLTCRRIVQWGTREDIDVALAPTAPTPERTEWGGGWLPRMRGRRDQGAVSRGADRVEAQG</sequence>
<evidence type="ECO:0000256" key="9">
    <source>
        <dbReference type="ARBA" id="ARBA00037408"/>
    </source>
</evidence>
<evidence type="ECO:0000256" key="3">
    <source>
        <dbReference type="ARBA" id="ARBA00006782"/>
    </source>
</evidence>
<evidence type="ECO:0000256" key="10">
    <source>
        <dbReference type="ARBA" id="ARBA00040508"/>
    </source>
</evidence>
<keyword evidence="5" id="KW-1003">Cell membrane</keyword>
<feature type="domain" description="Glycosyltransferase 2-like" evidence="17">
    <location>
        <begin position="100"/>
        <end position="272"/>
    </location>
</feature>
<gene>
    <name evidence="18" type="ORF">FHX37_2678</name>
</gene>
<evidence type="ECO:0000256" key="16">
    <source>
        <dbReference type="SAM" id="Phobius"/>
    </source>
</evidence>
<reference evidence="18 19" key="1">
    <citation type="submission" date="2019-06" db="EMBL/GenBank/DDBJ databases">
        <title>Sequencing the genomes of 1000 actinobacteria strains.</title>
        <authorList>
            <person name="Klenk H.-P."/>
        </authorList>
    </citation>
    <scope>NUCLEOTIDE SEQUENCE [LARGE SCALE GENOMIC DNA]</scope>
    <source>
        <strain evidence="18 19">DSM 45015</strain>
    </source>
</reference>
<keyword evidence="16" id="KW-0812">Transmembrane</keyword>
<comment type="similarity">
    <text evidence="3">Belongs to the NodC/HAS family.</text>
</comment>
<comment type="caution">
    <text evidence="18">The sequence shown here is derived from an EMBL/GenBank/DDBJ whole genome shotgun (WGS) entry which is preliminary data.</text>
</comment>
<comment type="pathway">
    <text evidence="2">Glycan biosynthesis; hyaluronan biosynthesis.</text>
</comment>
<feature type="transmembrane region" description="Helical" evidence="16">
    <location>
        <begin position="55"/>
        <end position="74"/>
    </location>
</feature>
<evidence type="ECO:0000259" key="17">
    <source>
        <dbReference type="Pfam" id="PF00535"/>
    </source>
</evidence>
<organism evidence="18 19">
    <name type="scientific">Haloactinospora alba</name>
    <dbReference type="NCBI Taxonomy" id="405555"/>
    <lineage>
        <taxon>Bacteria</taxon>
        <taxon>Bacillati</taxon>
        <taxon>Actinomycetota</taxon>
        <taxon>Actinomycetes</taxon>
        <taxon>Streptosporangiales</taxon>
        <taxon>Nocardiopsidaceae</taxon>
        <taxon>Haloactinospora</taxon>
    </lineage>
</organism>
<feature type="transmembrane region" description="Helical" evidence="16">
    <location>
        <begin position="21"/>
        <end position="43"/>
    </location>
</feature>
<dbReference type="InterPro" id="IPR001173">
    <property type="entry name" value="Glyco_trans_2-like"/>
</dbReference>
<evidence type="ECO:0000256" key="8">
    <source>
        <dbReference type="ARBA" id="ARBA00023136"/>
    </source>
</evidence>
<feature type="region of interest" description="Disordered" evidence="15">
    <location>
        <begin position="478"/>
        <end position="507"/>
    </location>
</feature>